<dbReference type="SUPFAM" id="SSF161219">
    <property type="entry name" value="CHY zinc finger-like"/>
    <property type="match status" value="1"/>
</dbReference>
<sequence>MITSKLSLQYYYLPGQAPSSTRHAGGTGEVRPNSTRVRKQWCMHRARAAILLPCSFRSLSFPCAVCPAELTNNPAQDGRWQLSFPITLSYKTERPCAGRASIICTCSRVQSSRALLARADERELRSPNLSPFCPALPPRLASLPSSSPPSSSAKRGAVAGAGASGVVQMDSGAVQHGCAHYSRGCSVVAPCCGQVFACRHCHNDAKNSLEVDPRDRHEIPRHEIEKVICSLCSKEQDVQQNCSNCGACMGKYFCEICKFFDDDVSKGQYHCDGCGICRTGGVDNFFHCDTCGCCYSNVLKDSHHCIERAMHHNCPVCFEYLFDSTKDISVLQCGHTIHLECMNEMRAHHHFSCPVCSRSACDMSATWRKLDEEVAATPMPDIYLKKMVLILCNDCSATSSVRFHVLGQKCPGCSSYNTRETRAACPRT</sequence>
<dbReference type="SMART" id="SM00184">
    <property type="entry name" value="RING"/>
    <property type="match status" value="1"/>
</dbReference>
<feature type="domain" description="RING-type" evidence="5">
    <location>
        <begin position="314"/>
        <end position="357"/>
    </location>
</feature>
<dbReference type="Gene3D" id="3.30.40.10">
    <property type="entry name" value="Zinc/RING finger domain, C3HC4 (zinc finger)"/>
    <property type="match status" value="1"/>
</dbReference>
<evidence type="ECO:0000256" key="1">
    <source>
        <dbReference type="ARBA" id="ARBA00022723"/>
    </source>
</evidence>
<keyword evidence="1" id="KW-0479">Metal-binding</keyword>
<dbReference type="InterPro" id="IPR037275">
    <property type="entry name" value="Znf_CTCHY_sf"/>
</dbReference>
<evidence type="ECO:0000259" key="7">
    <source>
        <dbReference type="PROSITE" id="PS51270"/>
    </source>
</evidence>
<dbReference type="Gene3D" id="2.20.28.10">
    <property type="match status" value="1"/>
</dbReference>
<evidence type="ECO:0000313" key="8">
    <source>
        <dbReference type="EMBL" id="KAG0549318.1"/>
    </source>
</evidence>
<dbReference type="Pfam" id="PF14599">
    <property type="entry name" value="zinc_ribbon_6"/>
    <property type="match status" value="1"/>
</dbReference>
<dbReference type="Proteomes" id="UP000807115">
    <property type="component" value="Chromosome 1"/>
</dbReference>
<evidence type="ECO:0000256" key="4">
    <source>
        <dbReference type="PROSITE-ProRule" id="PRU00601"/>
    </source>
</evidence>
<dbReference type="PROSITE" id="PS51266">
    <property type="entry name" value="ZF_CHY"/>
    <property type="match status" value="1"/>
</dbReference>
<dbReference type="InterPro" id="IPR001841">
    <property type="entry name" value="Znf_RING"/>
</dbReference>
<accession>A0A921S0D9</accession>
<dbReference type="PROSITE" id="PS50089">
    <property type="entry name" value="ZF_RING_2"/>
    <property type="match status" value="1"/>
</dbReference>
<dbReference type="PANTHER" id="PTHR21319">
    <property type="entry name" value="RING FINGER AND CHY ZINC FINGER DOMAIN-CONTAINING PROTEIN 1"/>
    <property type="match status" value="1"/>
</dbReference>
<evidence type="ECO:0000313" key="9">
    <source>
        <dbReference type="Proteomes" id="UP000807115"/>
    </source>
</evidence>
<evidence type="ECO:0000256" key="3">
    <source>
        <dbReference type="ARBA" id="ARBA00022833"/>
    </source>
</evidence>
<gene>
    <name evidence="8" type="ORF">BDA96_01G245000</name>
</gene>
<organism evidence="8 9">
    <name type="scientific">Sorghum bicolor</name>
    <name type="common">Sorghum</name>
    <name type="synonym">Sorghum vulgare</name>
    <dbReference type="NCBI Taxonomy" id="4558"/>
    <lineage>
        <taxon>Eukaryota</taxon>
        <taxon>Viridiplantae</taxon>
        <taxon>Streptophyta</taxon>
        <taxon>Embryophyta</taxon>
        <taxon>Tracheophyta</taxon>
        <taxon>Spermatophyta</taxon>
        <taxon>Magnoliopsida</taxon>
        <taxon>Liliopsida</taxon>
        <taxon>Poales</taxon>
        <taxon>Poaceae</taxon>
        <taxon>PACMAD clade</taxon>
        <taxon>Panicoideae</taxon>
        <taxon>Andropogonodae</taxon>
        <taxon>Andropogoneae</taxon>
        <taxon>Sorghinae</taxon>
        <taxon>Sorghum</taxon>
    </lineage>
</organism>
<dbReference type="InterPro" id="IPR037274">
    <property type="entry name" value="Znf_CHY_sf"/>
</dbReference>
<keyword evidence="3" id="KW-0862">Zinc</keyword>
<name>A0A921S0D9_SORBI</name>
<dbReference type="Pfam" id="PF13639">
    <property type="entry name" value="zf-RING_2"/>
    <property type="match status" value="1"/>
</dbReference>
<dbReference type="PANTHER" id="PTHR21319:SF58">
    <property type="entry name" value="E3 UBIQUITIN-PROTEIN LIGASE RZFP34"/>
    <property type="match status" value="1"/>
</dbReference>
<reference evidence="8" key="2">
    <citation type="submission" date="2020-10" db="EMBL/GenBank/DDBJ databases">
        <authorList>
            <person name="Cooper E.A."/>
            <person name="Brenton Z.W."/>
            <person name="Flinn B.S."/>
            <person name="Jenkins J."/>
            <person name="Shu S."/>
            <person name="Flowers D."/>
            <person name="Luo F."/>
            <person name="Wang Y."/>
            <person name="Xia P."/>
            <person name="Barry K."/>
            <person name="Daum C."/>
            <person name="Lipzen A."/>
            <person name="Yoshinaga Y."/>
            <person name="Schmutz J."/>
            <person name="Saski C."/>
            <person name="Vermerris W."/>
            <person name="Kresovich S."/>
        </authorList>
    </citation>
    <scope>NUCLEOTIDE SEQUENCE</scope>
</reference>
<evidence type="ECO:0000259" key="6">
    <source>
        <dbReference type="PROSITE" id="PS51266"/>
    </source>
</evidence>
<dbReference type="GO" id="GO:0008270">
    <property type="term" value="F:zinc ion binding"/>
    <property type="evidence" value="ECO:0007669"/>
    <property type="project" value="UniProtKB-KW"/>
</dbReference>
<feature type="domain" description="CHY-type" evidence="6">
    <location>
        <begin position="171"/>
        <end position="247"/>
    </location>
</feature>
<dbReference type="InterPro" id="IPR017921">
    <property type="entry name" value="Znf_CTCHY"/>
</dbReference>
<dbReference type="CDD" id="cd16464">
    <property type="entry name" value="RING-H2_Pirh2-like"/>
    <property type="match status" value="1"/>
</dbReference>
<dbReference type="InterPro" id="IPR039512">
    <property type="entry name" value="RCHY1_zinc-ribbon"/>
</dbReference>
<protein>
    <submittedName>
        <fullName evidence="8">Uncharacterized protein</fullName>
    </submittedName>
</protein>
<keyword evidence="2 4" id="KW-0863">Zinc-finger</keyword>
<proteinExistence type="predicted"/>
<dbReference type="EMBL" id="CM027680">
    <property type="protein sequence ID" value="KAG0549318.1"/>
    <property type="molecule type" value="Genomic_DNA"/>
</dbReference>
<evidence type="ECO:0000259" key="5">
    <source>
        <dbReference type="PROSITE" id="PS50089"/>
    </source>
</evidence>
<reference evidence="8" key="1">
    <citation type="journal article" date="2019" name="BMC Genomics">
        <title>A new reference genome for Sorghum bicolor reveals high levels of sequence similarity between sweet and grain genotypes: implications for the genetics of sugar metabolism.</title>
        <authorList>
            <person name="Cooper E.A."/>
            <person name="Brenton Z.W."/>
            <person name="Flinn B.S."/>
            <person name="Jenkins J."/>
            <person name="Shu S."/>
            <person name="Flowers D."/>
            <person name="Luo F."/>
            <person name="Wang Y."/>
            <person name="Xia P."/>
            <person name="Barry K."/>
            <person name="Daum C."/>
            <person name="Lipzen A."/>
            <person name="Yoshinaga Y."/>
            <person name="Schmutz J."/>
            <person name="Saski C."/>
            <person name="Vermerris W."/>
            <person name="Kresovich S."/>
        </authorList>
    </citation>
    <scope>NUCLEOTIDE SEQUENCE</scope>
</reference>
<dbReference type="PROSITE" id="PS51270">
    <property type="entry name" value="ZF_CTCHY"/>
    <property type="match status" value="1"/>
</dbReference>
<evidence type="ECO:0000256" key="2">
    <source>
        <dbReference type="ARBA" id="ARBA00022771"/>
    </source>
</evidence>
<dbReference type="Pfam" id="PF05495">
    <property type="entry name" value="zf-CHY"/>
    <property type="match status" value="1"/>
</dbReference>
<dbReference type="AlphaFoldDB" id="A0A921S0D9"/>
<dbReference type="InterPro" id="IPR013083">
    <property type="entry name" value="Znf_RING/FYVE/PHD"/>
</dbReference>
<comment type="caution">
    <text evidence="8">The sequence shown here is derived from an EMBL/GenBank/DDBJ whole genome shotgun (WGS) entry which is preliminary data.</text>
</comment>
<dbReference type="InterPro" id="IPR008913">
    <property type="entry name" value="Znf_CHY"/>
</dbReference>
<dbReference type="SUPFAM" id="SSF57850">
    <property type="entry name" value="RING/U-box"/>
    <property type="match status" value="1"/>
</dbReference>
<dbReference type="SUPFAM" id="SSF161245">
    <property type="entry name" value="Zinc hairpin stack"/>
    <property type="match status" value="1"/>
</dbReference>
<feature type="domain" description="CTCHY-type" evidence="7">
    <location>
        <begin position="249"/>
        <end position="313"/>
    </location>
</feature>